<dbReference type="STRING" id="1302687.SAMN05444267_10575"/>
<protein>
    <submittedName>
        <fullName evidence="1">Bacteriocin-type signal sequence-containing protein</fullName>
    </submittedName>
</protein>
<evidence type="ECO:0000313" key="2">
    <source>
        <dbReference type="Proteomes" id="UP000184364"/>
    </source>
</evidence>
<keyword evidence="2" id="KW-1185">Reference proteome</keyword>
<proteinExistence type="predicted"/>
<reference evidence="2" key="1">
    <citation type="submission" date="2016-11" db="EMBL/GenBank/DDBJ databases">
        <authorList>
            <person name="Varghese N."/>
            <person name="Submissions S."/>
        </authorList>
    </citation>
    <scope>NUCLEOTIDE SEQUENCE [LARGE SCALE GENOMIC DNA]</scope>
    <source>
        <strain evidence="2">DSM 26899</strain>
    </source>
</reference>
<gene>
    <name evidence="1" type="ORF">SAMN05444267_10575</name>
</gene>
<name>A0A1M7K5F9_9FLAO</name>
<dbReference type="NCBIfam" id="NF047798">
    <property type="entry name" value="leader_Chryseo"/>
    <property type="match status" value="1"/>
</dbReference>
<dbReference type="AlphaFoldDB" id="A0A1M7K5F9"/>
<evidence type="ECO:0000313" key="1">
    <source>
        <dbReference type="EMBL" id="SHM60067.1"/>
    </source>
</evidence>
<dbReference type="RefSeq" id="WP_175549645.1">
    <property type="nucleotide sequence ID" value="NZ_FRAV01000057.1"/>
</dbReference>
<organism evidence="1 2">
    <name type="scientific">Chryseobacterium polytrichastri</name>
    <dbReference type="NCBI Taxonomy" id="1302687"/>
    <lineage>
        <taxon>Bacteria</taxon>
        <taxon>Pseudomonadati</taxon>
        <taxon>Bacteroidota</taxon>
        <taxon>Flavobacteriia</taxon>
        <taxon>Flavobacteriales</taxon>
        <taxon>Weeksellaceae</taxon>
        <taxon>Chryseobacterium group</taxon>
        <taxon>Chryseobacterium</taxon>
    </lineage>
</organism>
<accession>A0A1M7K5F9</accession>
<dbReference type="EMBL" id="FRAV01000057">
    <property type="protein sequence ID" value="SHM60067.1"/>
    <property type="molecule type" value="Genomic_DNA"/>
</dbReference>
<sequence length="55" mass="6185">MKKLKKLTKTNLKQINGGAGQCPSKPTTSFDTWCGLTPWQKIHCLLDVDDPCECY</sequence>
<dbReference type="InterPro" id="IPR058074">
    <property type="entry name" value="Bacteriocin-like"/>
</dbReference>
<dbReference type="Proteomes" id="UP000184364">
    <property type="component" value="Unassembled WGS sequence"/>
</dbReference>